<sequence>MTISPDPTPQAHRAPPSPLASPPFNNLGFFSTPPDLNEWPGSTLLDTIETYWDSHIDLLERRLKKHSDRLKIRAERALARTKSRTGEDIERELQRFKHRATNTVASFSQAWRSASVMRTREKVSFFFGVMTVLVSALLFGMAPQWIHLVYTILALILLPIRFVTYRRQNYHYFLADQCYFVNILCLIYLWILPGNKSLFVACYCLCHGTLASAVITWRNSLVFHSVDKVTSLFIHIYPPFAFTVIRHFYPNAGDRFPALIEVPHLQPLVALGLSGILYLFWQGLYIKFILVDRREKIEAGQRTTSYSWLLNDKHSAIGRALSSLKPETRPFAFQLGQLVYSIVTELPAVFLLYDSPLWSGIFLFFIFSVSVWNGGGFYIEVFGRKFERELEALRKELAEASARSGAATPANGSESGHATPTGSEDEMSNHEEDSPVVVPREVTNSLMLDTQPGHEEKKDR</sequence>
<feature type="transmembrane region" description="Helical" evidence="14">
    <location>
        <begin position="145"/>
        <end position="163"/>
    </location>
</feature>
<dbReference type="OrthoDB" id="406287at2759"/>
<evidence type="ECO:0000256" key="8">
    <source>
        <dbReference type="ARBA" id="ARBA00023098"/>
    </source>
</evidence>
<accession>A0A067LSL5</accession>
<dbReference type="STRING" id="930990.A0A067LSL5"/>
<evidence type="ECO:0000256" key="12">
    <source>
        <dbReference type="ARBA" id="ARBA00023315"/>
    </source>
</evidence>
<feature type="transmembrane region" description="Helical" evidence="14">
    <location>
        <begin position="197"/>
        <end position="217"/>
    </location>
</feature>
<dbReference type="GO" id="GO:0016020">
    <property type="term" value="C:membrane"/>
    <property type="evidence" value="ECO:0007669"/>
    <property type="project" value="UniProtKB-SubCell"/>
</dbReference>
<feature type="transmembrane region" description="Helical" evidence="14">
    <location>
        <begin position="123"/>
        <end position="139"/>
    </location>
</feature>
<evidence type="ECO:0000313" key="16">
    <source>
        <dbReference type="Proteomes" id="UP000027195"/>
    </source>
</evidence>
<dbReference type="Pfam" id="PF10998">
    <property type="entry name" value="DUF2838"/>
    <property type="match status" value="1"/>
</dbReference>
<feature type="transmembrane region" description="Helical" evidence="14">
    <location>
        <begin position="170"/>
        <end position="191"/>
    </location>
</feature>
<evidence type="ECO:0000256" key="6">
    <source>
        <dbReference type="ARBA" id="ARBA00022692"/>
    </source>
</evidence>
<feature type="transmembrane region" description="Helical" evidence="14">
    <location>
        <begin position="331"/>
        <end position="353"/>
    </location>
</feature>
<reference evidence="16" key="1">
    <citation type="journal article" date="2014" name="Proc. Natl. Acad. Sci. U.S.A.">
        <title>Extensive sampling of basidiomycete genomes demonstrates inadequacy of the white-rot/brown-rot paradigm for wood decay fungi.</title>
        <authorList>
            <person name="Riley R."/>
            <person name="Salamov A.A."/>
            <person name="Brown D.W."/>
            <person name="Nagy L.G."/>
            <person name="Floudas D."/>
            <person name="Held B.W."/>
            <person name="Levasseur A."/>
            <person name="Lombard V."/>
            <person name="Morin E."/>
            <person name="Otillar R."/>
            <person name="Lindquist E.A."/>
            <person name="Sun H."/>
            <person name="LaButti K.M."/>
            <person name="Schmutz J."/>
            <person name="Jabbour D."/>
            <person name="Luo H."/>
            <person name="Baker S.E."/>
            <person name="Pisabarro A.G."/>
            <person name="Walton J.D."/>
            <person name="Blanchette R.A."/>
            <person name="Henrissat B."/>
            <person name="Martin F."/>
            <person name="Cullen D."/>
            <person name="Hibbett D.S."/>
            <person name="Grigoriev I.V."/>
        </authorList>
    </citation>
    <scope>NUCLEOTIDE SEQUENCE [LARGE SCALE GENOMIC DNA]</scope>
    <source>
        <strain evidence="16">FD-172 SS1</strain>
    </source>
</reference>
<evidence type="ECO:0000256" key="9">
    <source>
        <dbReference type="ARBA" id="ARBA00023136"/>
    </source>
</evidence>
<keyword evidence="4" id="KW-0444">Lipid biosynthesis</keyword>
<dbReference type="HOGENOM" id="CLU_018994_2_2_1"/>
<protein>
    <recommendedName>
        <fullName evidence="3">Glycerophosphocholine acyltransferase 1</fullName>
    </recommendedName>
</protein>
<dbReference type="PANTHER" id="PTHR31201:SF1">
    <property type="entry name" value="GLYCEROPHOSPHOCHOLINE ACYLTRANSFERASE 1"/>
    <property type="match status" value="1"/>
</dbReference>
<feature type="transmembrane region" description="Helical" evidence="14">
    <location>
        <begin position="359"/>
        <end position="379"/>
    </location>
</feature>
<name>A0A067LSL5_BOTB1</name>
<keyword evidence="8" id="KW-0443">Lipid metabolism</keyword>
<dbReference type="PANTHER" id="PTHR31201">
    <property type="entry name" value="OS01G0585100 PROTEIN"/>
    <property type="match status" value="1"/>
</dbReference>
<evidence type="ECO:0000256" key="11">
    <source>
        <dbReference type="ARBA" id="ARBA00023264"/>
    </source>
</evidence>
<evidence type="ECO:0000256" key="3">
    <source>
        <dbReference type="ARBA" id="ARBA00019082"/>
    </source>
</evidence>
<keyword evidence="12" id="KW-0012">Acyltransferase</keyword>
<evidence type="ECO:0000256" key="5">
    <source>
        <dbReference type="ARBA" id="ARBA00022679"/>
    </source>
</evidence>
<evidence type="ECO:0000256" key="4">
    <source>
        <dbReference type="ARBA" id="ARBA00022516"/>
    </source>
</evidence>
<keyword evidence="10" id="KW-0594">Phospholipid biosynthesis</keyword>
<keyword evidence="7 14" id="KW-1133">Transmembrane helix</keyword>
<feature type="region of interest" description="Disordered" evidence="13">
    <location>
        <begin position="1"/>
        <end position="26"/>
    </location>
</feature>
<keyword evidence="16" id="KW-1185">Reference proteome</keyword>
<dbReference type="InParanoid" id="A0A067LSL5"/>
<dbReference type="AlphaFoldDB" id="A0A067LSL5"/>
<keyword evidence="11" id="KW-1208">Phospholipid metabolism</keyword>
<dbReference type="Proteomes" id="UP000027195">
    <property type="component" value="Unassembled WGS sequence"/>
</dbReference>
<dbReference type="FunCoup" id="A0A067LSL5">
    <property type="interactions" value="37"/>
</dbReference>
<dbReference type="EMBL" id="KL198146">
    <property type="protein sequence ID" value="KDQ06243.1"/>
    <property type="molecule type" value="Genomic_DNA"/>
</dbReference>
<gene>
    <name evidence="15" type="ORF">BOTBODRAFT_60699</name>
</gene>
<keyword evidence="9 14" id="KW-0472">Membrane</keyword>
<feature type="region of interest" description="Disordered" evidence="13">
    <location>
        <begin position="401"/>
        <end position="460"/>
    </location>
</feature>
<feature type="transmembrane region" description="Helical" evidence="14">
    <location>
        <begin position="229"/>
        <end position="249"/>
    </location>
</feature>
<organism evidence="15 16">
    <name type="scientific">Botryobasidium botryosum (strain FD-172 SS1)</name>
    <dbReference type="NCBI Taxonomy" id="930990"/>
    <lineage>
        <taxon>Eukaryota</taxon>
        <taxon>Fungi</taxon>
        <taxon>Dikarya</taxon>
        <taxon>Basidiomycota</taxon>
        <taxon>Agaricomycotina</taxon>
        <taxon>Agaricomycetes</taxon>
        <taxon>Cantharellales</taxon>
        <taxon>Botryobasidiaceae</taxon>
        <taxon>Botryobasidium</taxon>
    </lineage>
</organism>
<comment type="subcellular location">
    <subcellularLocation>
        <location evidence="1">Membrane</location>
        <topology evidence="1">Multi-pass membrane protein</topology>
    </subcellularLocation>
</comment>
<proteinExistence type="inferred from homology"/>
<keyword evidence="5" id="KW-0808">Transferase</keyword>
<feature type="compositionally biased region" description="Polar residues" evidence="13">
    <location>
        <begin position="410"/>
        <end position="422"/>
    </location>
</feature>
<evidence type="ECO:0000256" key="14">
    <source>
        <dbReference type="SAM" id="Phobius"/>
    </source>
</evidence>
<dbReference type="GO" id="GO:0016746">
    <property type="term" value="F:acyltransferase activity"/>
    <property type="evidence" value="ECO:0007669"/>
    <property type="project" value="UniProtKB-KW"/>
</dbReference>
<dbReference type="InterPro" id="IPR021261">
    <property type="entry name" value="GPCAT"/>
</dbReference>
<evidence type="ECO:0000256" key="10">
    <source>
        <dbReference type="ARBA" id="ARBA00023209"/>
    </source>
</evidence>
<evidence type="ECO:0000313" key="15">
    <source>
        <dbReference type="EMBL" id="KDQ06243.1"/>
    </source>
</evidence>
<dbReference type="GO" id="GO:0006656">
    <property type="term" value="P:phosphatidylcholine biosynthetic process"/>
    <property type="evidence" value="ECO:0007669"/>
    <property type="project" value="TreeGrafter"/>
</dbReference>
<comment type="similarity">
    <text evidence="2">Belongs to the GPC1 family.</text>
</comment>
<evidence type="ECO:0000256" key="2">
    <source>
        <dbReference type="ARBA" id="ARBA00006675"/>
    </source>
</evidence>
<evidence type="ECO:0000256" key="1">
    <source>
        <dbReference type="ARBA" id="ARBA00004141"/>
    </source>
</evidence>
<evidence type="ECO:0000256" key="13">
    <source>
        <dbReference type="SAM" id="MobiDB-lite"/>
    </source>
</evidence>
<feature type="transmembrane region" description="Helical" evidence="14">
    <location>
        <begin position="269"/>
        <end position="290"/>
    </location>
</feature>
<keyword evidence="6 14" id="KW-0812">Transmembrane</keyword>
<evidence type="ECO:0000256" key="7">
    <source>
        <dbReference type="ARBA" id="ARBA00022989"/>
    </source>
</evidence>